<dbReference type="HOGENOM" id="CLU_069867_0_2_1"/>
<proteinExistence type="predicted"/>
<protein>
    <recommendedName>
        <fullName evidence="3">Coenzyme Q-binding protein COQ10 START domain-containing protein</fullName>
    </recommendedName>
</protein>
<evidence type="ECO:0008006" key="3">
    <source>
        <dbReference type="Google" id="ProtNLM"/>
    </source>
</evidence>
<sequence>MTTTLQDPTNSTRSTPNITVEQANLQIGSSAVIAAPSTRIWDILTDTSTWPEWNTFVPRVTIRSHPDTEAEDTETLSPRLRKGTRMTFHVHMNPTSTKPQTARDTQLVVTEFVAPDPSTKTPGRIVWVADADAPGGFMPSLLYAERVHEIVDVDGHGEGVGGRAEVRNWELQTGYLVYLVKWMFGAKLRHNFELWMSDLKRFVEGKQGGSLESVVA</sequence>
<dbReference type="OrthoDB" id="509124at2759"/>
<dbReference type="EMBL" id="KB644409">
    <property type="protein sequence ID" value="EPS26955.1"/>
    <property type="molecule type" value="Genomic_DNA"/>
</dbReference>
<dbReference type="Gene3D" id="3.30.530.20">
    <property type="match status" value="1"/>
</dbReference>
<dbReference type="InterPro" id="IPR023393">
    <property type="entry name" value="START-like_dom_sf"/>
</dbReference>
<evidence type="ECO:0000313" key="2">
    <source>
        <dbReference type="Proteomes" id="UP000019376"/>
    </source>
</evidence>
<dbReference type="AlphaFoldDB" id="S7Z8P3"/>
<dbReference type="PhylomeDB" id="S7Z8P3"/>
<dbReference type="InterPro" id="IPR019587">
    <property type="entry name" value="Polyketide_cyclase/dehydratase"/>
</dbReference>
<evidence type="ECO:0000313" key="1">
    <source>
        <dbReference type="EMBL" id="EPS26955.1"/>
    </source>
</evidence>
<reference evidence="1 2" key="1">
    <citation type="journal article" date="2013" name="PLoS ONE">
        <title>Genomic and secretomic analyses reveal unique features of the lignocellulolytic enzyme system of Penicillium decumbens.</title>
        <authorList>
            <person name="Liu G."/>
            <person name="Zhang L."/>
            <person name="Wei X."/>
            <person name="Zou G."/>
            <person name="Qin Y."/>
            <person name="Ma L."/>
            <person name="Li J."/>
            <person name="Zheng H."/>
            <person name="Wang S."/>
            <person name="Wang C."/>
            <person name="Xun L."/>
            <person name="Zhao G.-P."/>
            <person name="Zhou Z."/>
            <person name="Qu Y."/>
        </authorList>
    </citation>
    <scope>NUCLEOTIDE SEQUENCE [LARGE SCALE GENOMIC DNA]</scope>
    <source>
        <strain evidence="2">114-2 / CGMCC 5302</strain>
    </source>
</reference>
<dbReference type="Proteomes" id="UP000019376">
    <property type="component" value="Unassembled WGS sequence"/>
</dbReference>
<organism evidence="1 2">
    <name type="scientific">Penicillium oxalicum (strain 114-2 / CGMCC 5302)</name>
    <name type="common">Penicillium decumbens</name>
    <dbReference type="NCBI Taxonomy" id="933388"/>
    <lineage>
        <taxon>Eukaryota</taxon>
        <taxon>Fungi</taxon>
        <taxon>Dikarya</taxon>
        <taxon>Ascomycota</taxon>
        <taxon>Pezizomycotina</taxon>
        <taxon>Eurotiomycetes</taxon>
        <taxon>Eurotiomycetidae</taxon>
        <taxon>Eurotiales</taxon>
        <taxon>Aspergillaceae</taxon>
        <taxon>Penicillium</taxon>
    </lineage>
</organism>
<dbReference type="SUPFAM" id="SSF55961">
    <property type="entry name" value="Bet v1-like"/>
    <property type="match status" value="1"/>
</dbReference>
<accession>S7Z8P3</accession>
<gene>
    <name evidence="1" type="ORF">PDE_01895</name>
</gene>
<keyword evidence="2" id="KW-1185">Reference proteome</keyword>
<dbReference type="eggNOG" id="ENOG502S6PP">
    <property type="taxonomic scope" value="Eukaryota"/>
</dbReference>
<dbReference type="Pfam" id="PF10604">
    <property type="entry name" value="Polyketide_cyc2"/>
    <property type="match status" value="1"/>
</dbReference>
<dbReference type="CDD" id="cd07822">
    <property type="entry name" value="SRPBCC_4"/>
    <property type="match status" value="1"/>
</dbReference>
<name>S7Z8P3_PENO1</name>